<keyword evidence="1" id="KW-1133">Transmembrane helix</keyword>
<feature type="transmembrane region" description="Helical" evidence="1">
    <location>
        <begin position="24"/>
        <end position="51"/>
    </location>
</feature>
<sequence>MNTDHPQVVKKGGKVWVYGKKPKVFVVISTISGILSASMVFGLLSAATLVARDPRMAERLTKSITNLACERTENIGASIIKAHPSIRLTDLVDFVVCLQKVATGSKEGGPQSCRTLTLDEIAFLMKNFNVPLLSEAAFTDPSALFYTATDHSDIRDSQNIGSSADMDGSGLVNLDASAPVSVVGSGNARSLSLVGSTGVEMVGARSVRSVSLVGSVGDDMVE</sequence>
<name>A0A3N4ILN4_ASCIM</name>
<keyword evidence="1" id="KW-0812">Transmembrane</keyword>
<dbReference type="Proteomes" id="UP000275078">
    <property type="component" value="Unassembled WGS sequence"/>
</dbReference>
<protein>
    <submittedName>
        <fullName evidence="2">Uncharacterized protein</fullName>
    </submittedName>
</protein>
<evidence type="ECO:0000313" key="3">
    <source>
        <dbReference type="Proteomes" id="UP000275078"/>
    </source>
</evidence>
<dbReference type="EMBL" id="ML119671">
    <property type="protein sequence ID" value="RPA82524.1"/>
    <property type="molecule type" value="Genomic_DNA"/>
</dbReference>
<evidence type="ECO:0000313" key="2">
    <source>
        <dbReference type="EMBL" id="RPA82524.1"/>
    </source>
</evidence>
<accession>A0A3N4ILN4</accession>
<organism evidence="2 3">
    <name type="scientific">Ascobolus immersus RN42</name>
    <dbReference type="NCBI Taxonomy" id="1160509"/>
    <lineage>
        <taxon>Eukaryota</taxon>
        <taxon>Fungi</taxon>
        <taxon>Dikarya</taxon>
        <taxon>Ascomycota</taxon>
        <taxon>Pezizomycotina</taxon>
        <taxon>Pezizomycetes</taxon>
        <taxon>Pezizales</taxon>
        <taxon>Ascobolaceae</taxon>
        <taxon>Ascobolus</taxon>
    </lineage>
</organism>
<keyword evidence="3" id="KW-1185">Reference proteome</keyword>
<gene>
    <name evidence="2" type="ORF">BJ508DRAFT_361220</name>
</gene>
<dbReference type="AlphaFoldDB" id="A0A3N4ILN4"/>
<proteinExistence type="predicted"/>
<reference evidence="2 3" key="1">
    <citation type="journal article" date="2018" name="Nat. Ecol. Evol.">
        <title>Pezizomycetes genomes reveal the molecular basis of ectomycorrhizal truffle lifestyle.</title>
        <authorList>
            <person name="Murat C."/>
            <person name="Payen T."/>
            <person name="Noel B."/>
            <person name="Kuo A."/>
            <person name="Morin E."/>
            <person name="Chen J."/>
            <person name="Kohler A."/>
            <person name="Krizsan K."/>
            <person name="Balestrini R."/>
            <person name="Da Silva C."/>
            <person name="Montanini B."/>
            <person name="Hainaut M."/>
            <person name="Levati E."/>
            <person name="Barry K.W."/>
            <person name="Belfiori B."/>
            <person name="Cichocki N."/>
            <person name="Clum A."/>
            <person name="Dockter R.B."/>
            <person name="Fauchery L."/>
            <person name="Guy J."/>
            <person name="Iotti M."/>
            <person name="Le Tacon F."/>
            <person name="Lindquist E.A."/>
            <person name="Lipzen A."/>
            <person name="Malagnac F."/>
            <person name="Mello A."/>
            <person name="Molinier V."/>
            <person name="Miyauchi S."/>
            <person name="Poulain J."/>
            <person name="Riccioni C."/>
            <person name="Rubini A."/>
            <person name="Sitrit Y."/>
            <person name="Splivallo R."/>
            <person name="Traeger S."/>
            <person name="Wang M."/>
            <person name="Zifcakova L."/>
            <person name="Wipf D."/>
            <person name="Zambonelli A."/>
            <person name="Paolocci F."/>
            <person name="Nowrousian M."/>
            <person name="Ottonello S."/>
            <person name="Baldrian P."/>
            <person name="Spatafora J.W."/>
            <person name="Henrissat B."/>
            <person name="Nagy L.G."/>
            <person name="Aury J.M."/>
            <person name="Wincker P."/>
            <person name="Grigoriev I.V."/>
            <person name="Bonfante P."/>
            <person name="Martin F.M."/>
        </authorList>
    </citation>
    <scope>NUCLEOTIDE SEQUENCE [LARGE SCALE GENOMIC DNA]</scope>
    <source>
        <strain evidence="2 3">RN42</strain>
    </source>
</reference>
<keyword evidence="1" id="KW-0472">Membrane</keyword>
<evidence type="ECO:0000256" key="1">
    <source>
        <dbReference type="SAM" id="Phobius"/>
    </source>
</evidence>